<dbReference type="AlphaFoldDB" id="A0A2P2J7J5"/>
<protein>
    <submittedName>
        <fullName evidence="1">Mitochondrial inner membrane protease subunit 2</fullName>
    </submittedName>
</protein>
<reference evidence="1" key="1">
    <citation type="submission" date="2018-02" db="EMBL/GenBank/DDBJ databases">
        <title>Rhizophora mucronata_Transcriptome.</title>
        <authorList>
            <person name="Meera S.P."/>
            <person name="Sreeshan A."/>
            <person name="Augustine A."/>
        </authorList>
    </citation>
    <scope>NUCLEOTIDE SEQUENCE</scope>
    <source>
        <tissue evidence="1">Leaf</tissue>
    </source>
</reference>
<evidence type="ECO:0000313" key="1">
    <source>
        <dbReference type="EMBL" id="MBW89428.1"/>
    </source>
</evidence>
<dbReference type="EMBL" id="GGEC01008945">
    <property type="protein sequence ID" value="MBW89428.1"/>
    <property type="molecule type" value="Transcribed_RNA"/>
</dbReference>
<dbReference type="GO" id="GO:0006508">
    <property type="term" value="P:proteolysis"/>
    <property type="evidence" value="ECO:0007669"/>
    <property type="project" value="UniProtKB-KW"/>
</dbReference>
<organism evidence="1">
    <name type="scientific">Rhizophora mucronata</name>
    <name type="common">Asiatic mangrove</name>
    <dbReference type="NCBI Taxonomy" id="61149"/>
    <lineage>
        <taxon>Eukaryota</taxon>
        <taxon>Viridiplantae</taxon>
        <taxon>Streptophyta</taxon>
        <taxon>Embryophyta</taxon>
        <taxon>Tracheophyta</taxon>
        <taxon>Spermatophyta</taxon>
        <taxon>Magnoliopsida</taxon>
        <taxon>eudicotyledons</taxon>
        <taxon>Gunneridae</taxon>
        <taxon>Pentapetalae</taxon>
        <taxon>rosids</taxon>
        <taxon>fabids</taxon>
        <taxon>Malpighiales</taxon>
        <taxon>Rhizophoraceae</taxon>
        <taxon>Rhizophora</taxon>
    </lineage>
</organism>
<keyword evidence="1" id="KW-0645">Protease</keyword>
<sequence length="74" mass="7970">MRTDIIIQAEEEILSVAIRLSTLPTLRGGHTIWVTLPLIKPKGIGPKDLESILKLGSSPSTQQCPCGILTTSCE</sequence>
<dbReference type="GO" id="GO:0008233">
    <property type="term" value="F:peptidase activity"/>
    <property type="evidence" value="ECO:0007669"/>
    <property type="project" value="UniProtKB-KW"/>
</dbReference>
<accession>A0A2P2J7J5</accession>
<keyword evidence="1" id="KW-0378">Hydrolase</keyword>
<name>A0A2P2J7J5_RHIMU</name>
<proteinExistence type="predicted"/>